<protein>
    <recommendedName>
        <fullName evidence="1">IgGFc-binding protein N-terminal domain-containing protein</fullName>
    </recommendedName>
</protein>
<evidence type="ECO:0000313" key="3">
    <source>
        <dbReference type="Proteomes" id="UP001152320"/>
    </source>
</evidence>
<sequence length="524" mass="57999">MTFDESFKFRKKGHKMLWLTHPLILVWLITSFAWGVASVLDGKQPITASSQIADFPHVAPSVSSSLDATSFPSNFNTPHSAAQAVFDPRQPTTELPLTIGTSDPTSLGQDDLQDLYAFTFIDIYCGKTATAKRRIYIGTSSHYASSGRIFFPSQNVSDINFVLAPGAGRFFWLPDSYQTPYKDDSGMLLNKTVVVAATENVVVYAYQGCADVDGKQASAFRVHELQRLGTDYWVLTYYGNRPVHLGMVSVEDDTLVTISFNHTDENAGINEKNIMMNKYDTFYLVLPFDATGTRITSNRKISVIVGLTWIALPVGSINTEPFCETLEPTFNWGKSFSVAHFLGSEASNDYIVKLLSTMNNNTVYLKQGSYRSETILQQGQSKELLVTANVTDVLEINSSKDIIVAQIATKGDPAFTNPAMTFIPPHQHGTEKEISFPVFDLAYEGNVTNYLTVWVPPTGQPSDLGLDNILTVDWKILGTDETGWRIFQTSLQTGSHIIRIKSDLRIRGIVFGSATKRSFAHPVA</sequence>
<organism evidence="2 3">
    <name type="scientific">Holothuria leucospilota</name>
    <name type="common">Black long sea cucumber</name>
    <name type="synonym">Mertensiothuria leucospilota</name>
    <dbReference type="NCBI Taxonomy" id="206669"/>
    <lineage>
        <taxon>Eukaryota</taxon>
        <taxon>Metazoa</taxon>
        <taxon>Echinodermata</taxon>
        <taxon>Eleutherozoa</taxon>
        <taxon>Echinozoa</taxon>
        <taxon>Holothuroidea</taxon>
        <taxon>Aspidochirotacea</taxon>
        <taxon>Aspidochirotida</taxon>
        <taxon>Holothuriidae</taxon>
        <taxon>Holothuria</taxon>
    </lineage>
</organism>
<accession>A0A9Q1C7Z2</accession>
<dbReference type="PANTHER" id="PTHR46534">
    <property type="entry name" value="IGGFC_BINDING DOMAIN-CONTAINING PROTEIN"/>
    <property type="match status" value="1"/>
</dbReference>
<keyword evidence="3" id="KW-1185">Reference proteome</keyword>
<dbReference type="PANTHER" id="PTHR46534:SF1">
    <property type="entry name" value="IGGFC-BINDING PROTEIN N-TERMINAL DOMAIN-CONTAINING PROTEIN"/>
    <property type="match status" value="1"/>
</dbReference>
<comment type="caution">
    <text evidence="2">The sequence shown here is derived from an EMBL/GenBank/DDBJ whole genome shotgun (WGS) entry which is preliminary data.</text>
</comment>
<dbReference type="InterPro" id="IPR035234">
    <property type="entry name" value="IgGFc-bd_N"/>
</dbReference>
<proteinExistence type="predicted"/>
<dbReference type="Proteomes" id="UP001152320">
    <property type="component" value="Chromosome 6"/>
</dbReference>
<name>A0A9Q1C7Z2_HOLLE</name>
<evidence type="ECO:0000313" key="2">
    <source>
        <dbReference type="EMBL" id="KAJ8040027.1"/>
    </source>
</evidence>
<feature type="domain" description="IgGFc-binding protein N-terminal" evidence="1">
    <location>
        <begin position="224"/>
        <end position="512"/>
    </location>
</feature>
<dbReference type="EMBL" id="JAIZAY010000006">
    <property type="protein sequence ID" value="KAJ8040027.1"/>
    <property type="molecule type" value="Genomic_DNA"/>
</dbReference>
<gene>
    <name evidence="2" type="ORF">HOLleu_14211</name>
</gene>
<reference evidence="2" key="1">
    <citation type="submission" date="2021-10" db="EMBL/GenBank/DDBJ databases">
        <title>Tropical sea cucumber genome reveals ecological adaptation and Cuvierian tubules defense mechanism.</title>
        <authorList>
            <person name="Chen T."/>
        </authorList>
    </citation>
    <scope>NUCLEOTIDE SEQUENCE</scope>
    <source>
        <strain evidence="2">Nanhai2018</strain>
        <tissue evidence="2">Muscle</tissue>
    </source>
</reference>
<dbReference type="Pfam" id="PF17517">
    <property type="entry name" value="IgGFc_binding"/>
    <property type="match status" value="1"/>
</dbReference>
<dbReference type="AlphaFoldDB" id="A0A9Q1C7Z2"/>
<evidence type="ECO:0000259" key="1">
    <source>
        <dbReference type="Pfam" id="PF17517"/>
    </source>
</evidence>
<dbReference type="OrthoDB" id="6142386at2759"/>